<dbReference type="GO" id="GO:0070402">
    <property type="term" value="F:NADPH binding"/>
    <property type="evidence" value="ECO:0007669"/>
    <property type="project" value="InterPro"/>
</dbReference>
<feature type="binding site" evidence="9">
    <location>
        <position position="215"/>
    </location>
    <ligand>
        <name>Mn(2+)</name>
        <dbReference type="ChEBI" id="CHEBI:29035"/>
    </ligand>
</feature>
<comment type="cofactor">
    <cofactor evidence="9">
        <name>Mg(2+)</name>
        <dbReference type="ChEBI" id="CHEBI:18420"/>
    </cofactor>
    <cofactor evidence="9">
        <name>Mn(2+)</name>
        <dbReference type="ChEBI" id="CHEBI:29035"/>
    </cofactor>
</comment>
<dbReference type="InterPro" id="IPR036169">
    <property type="entry name" value="DXPR_C_sf"/>
</dbReference>
<keyword evidence="6 9" id="KW-0464">Manganese</keyword>
<reference evidence="13 14" key="1">
    <citation type="submission" date="2019-08" db="EMBL/GenBank/DDBJ databases">
        <title>In-depth cultivation of the pig gut microbiome towards novel bacterial diversity and tailored functional studies.</title>
        <authorList>
            <person name="Wylensek D."/>
            <person name="Hitch T.C.A."/>
            <person name="Clavel T."/>
        </authorList>
    </citation>
    <scope>NUCLEOTIDE SEQUENCE [LARGE SCALE GENOMIC DNA]</scope>
    <source>
        <strain evidence="13 14">SM-530-WT-4B</strain>
    </source>
</reference>
<keyword evidence="13" id="KW-0413">Isomerase</keyword>
<evidence type="ECO:0000313" key="14">
    <source>
        <dbReference type="Proteomes" id="UP000473699"/>
    </source>
</evidence>
<keyword evidence="5 9" id="KW-0560">Oxidoreductase</keyword>
<dbReference type="EMBL" id="VUNH01000011">
    <property type="protein sequence ID" value="MST56419.1"/>
    <property type="molecule type" value="Genomic_DNA"/>
</dbReference>
<keyword evidence="7 9" id="KW-0414">Isoprene biosynthesis</keyword>
<evidence type="ECO:0000259" key="12">
    <source>
        <dbReference type="Pfam" id="PF13288"/>
    </source>
</evidence>
<evidence type="ECO:0000256" key="8">
    <source>
        <dbReference type="ARBA" id="ARBA00048543"/>
    </source>
</evidence>
<feature type="domain" description="1-deoxy-D-xylulose 5-phosphate reductoisomerase C-terminal" evidence="11">
    <location>
        <begin position="140"/>
        <end position="223"/>
    </location>
</feature>
<evidence type="ECO:0000256" key="7">
    <source>
        <dbReference type="ARBA" id="ARBA00023229"/>
    </source>
</evidence>
<dbReference type="PANTHER" id="PTHR30525">
    <property type="entry name" value="1-DEOXY-D-XYLULOSE 5-PHOSPHATE REDUCTOISOMERASE"/>
    <property type="match status" value="1"/>
</dbReference>
<evidence type="ECO:0000256" key="2">
    <source>
        <dbReference type="ARBA" id="ARBA00006825"/>
    </source>
</evidence>
<gene>
    <name evidence="9" type="primary">dxr</name>
    <name evidence="13" type="ORF">FYJ74_10295</name>
</gene>
<comment type="caution">
    <text evidence="13">The sequence shown here is derived from an EMBL/GenBank/DDBJ whole genome shotgun (WGS) entry which is preliminary data.</text>
</comment>
<evidence type="ECO:0000256" key="3">
    <source>
        <dbReference type="ARBA" id="ARBA00022723"/>
    </source>
</evidence>
<comment type="caution">
    <text evidence="9">Lacks conserved residue(s) required for the propagation of feature annotation.</text>
</comment>
<comment type="pathway">
    <text evidence="1 9">Isoprenoid biosynthesis; isopentenyl diphosphate biosynthesis via DXP pathway; isopentenyl diphosphate from 1-deoxy-D-xylulose 5-phosphate: step 1/6.</text>
</comment>
<dbReference type="GO" id="GO:0051484">
    <property type="term" value="P:isopentenyl diphosphate biosynthetic process, methylerythritol 4-phosphate pathway involved in terpenoid biosynthetic process"/>
    <property type="evidence" value="ECO:0007669"/>
    <property type="project" value="TreeGrafter"/>
</dbReference>
<dbReference type="InterPro" id="IPR013644">
    <property type="entry name" value="DXP_reductoisomerase_C"/>
</dbReference>
<dbReference type="AlphaFoldDB" id="A0A6L5YDZ2"/>
<evidence type="ECO:0000259" key="10">
    <source>
        <dbReference type="Pfam" id="PF02670"/>
    </source>
</evidence>
<dbReference type="Pfam" id="PF02670">
    <property type="entry name" value="DXP_reductoisom"/>
    <property type="match status" value="1"/>
</dbReference>
<evidence type="ECO:0000256" key="9">
    <source>
        <dbReference type="HAMAP-Rule" id="MF_00183"/>
    </source>
</evidence>
<dbReference type="UniPathway" id="UPA00056">
    <property type="reaction ID" value="UER00092"/>
</dbReference>
<comment type="similarity">
    <text evidence="2 9">Belongs to the DXR family.</text>
</comment>
<keyword evidence="3 9" id="KW-0479">Metal-binding</keyword>
<feature type="binding site" evidence="9">
    <location>
        <position position="193"/>
    </location>
    <ligand>
        <name>1-deoxy-D-xylulose 5-phosphate</name>
        <dbReference type="ChEBI" id="CHEBI:57792"/>
    </ligand>
</feature>
<dbReference type="GO" id="GO:0030145">
    <property type="term" value="F:manganese ion binding"/>
    <property type="evidence" value="ECO:0007669"/>
    <property type="project" value="TreeGrafter"/>
</dbReference>
<comment type="catalytic activity">
    <reaction evidence="8">
        <text>2-C-methyl-D-erythritol 4-phosphate + NADP(+) = 1-deoxy-D-xylulose 5-phosphate + NADPH + H(+)</text>
        <dbReference type="Rhea" id="RHEA:13717"/>
        <dbReference type="ChEBI" id="CHEBI:15378"/>
        <dbReference type="ChEBI" id="CHEBI:57783"/>
        <dbReference type="ChEBI" id="CHEBI:57792"/>
        <dbReference type="ChEBI" id="CHEBI:58262"/>
        <dbReference type="ChEBI" id="CHEBI:58349"/>
        <dbReference type="EC" id="1.1.1.267"/>
    </reaction>
    <physiologicalReaction direction="right-to-left" evidence="8">
        <dbReference type="Rhea" id="RHEA:13719"/>
    </physiologicalReaction>
</comment>
<protein>
    <recommendedName>
        <fullName evidence="9">1-deoxy-D-xylulose 5-phosphate reductoisomerase</fullName>
        <shortName evidence="9">DXP reductoisomerase</shortName>
        <ecNumber evidence="9">1.1.1.267</ecNumber>
    </recommendedName>
    <alternativeName>
        <fullName evidence="9">1-deoxyxylulose-5-phosphate reductoisomerase</fullName>
    </alternativeName>
    <alternativeName>
        <fullName evidence="9">2-C-methyl-D-erythritol 4-phosphate synthase</fullName>
    </alternativeName>
</protein>
<dbReference type="InterPro" id="IPR013512">
    <property type="entry name" value="DXP_reductoisomerase_N"/>
</dbReference>
<feature type="binding site" evidence="9">
    <location>
        <position position="144"/>
    </location>
    <ligand>
        <name>Mn(2+)</name>
        <dbReference type="ChEBI" id="CHEBI:29035"/>
    </ligand>
</feature>
<dbReference type="PIRSF" id="PIRSF006205">
    <property type="entry name" value="Dxp_reductismrs"/>
    <property type="match status" value="1"/>
</dbReference>
<evidence type="ECO:0000256" key="4">
    <source>
        <dbReference type="ARBA" id="ARBA00022857"/>
    </source>
</evidence>
<feature type="binding site" evidence="9">
    <location>
        <position position="122"/>
    </location>
    <ligand>
        <name>NADPH</name>
        <dbReference type="ChEBI" id="CHEBI:57783"/>
    </ligand>
</feature>
<feature type="binding site" evidence="9">
    <location>
        <position position="15"/>
    </location>
    <ligand>
        <name>NADPH</name>
        <dbReference type="ChEBI" id="CHEBI:57783"/>
    </ligand>
</feature>
<evidence type="ECO:0000256" key="5">
    <source>
        <dbReference type="ARBA" id="ARBA00023002"/>
    </source>
</evidence>
<dbReference type="EC" id="1.1.1.267" evidence="9"/>
<feature type="binding site" evidence="9">
    <location>
        <position position="18"/>
    </location>
    <ligand>
        <name>NADPH</name>
        <dbReference type="ChEBI" id="CHEBI:57783"/>
    </ligand>
</feature>
<dbReference type="Proteomes" id="UP000473699">
    <property type="component" value="Unassembled WGS sequence"/>
</dbReference>
<feature type="binding site" evidence="9">
    <location>
        <position position="170"/>
    </location>
    <ligand>
        <name>1-deoxy-D-xylulose 5-phosphate</name>
        <dbReference type="ChEBI" id="CHEBI:57792"/>
    </ligand>
</feature>
<feature type="binding site" evidence="9">
    <location>
        <position position="17"/>
    </location>
    <ligand>
        <name>NADPH</name>
        <dbReference type="ChEBI" id="CHEBI:57783"/>
    </ligand>
</feature>
<evidence type="ECO:0000256" key="1">
    <source>
        <dbReference type="ARBA" id="ARBA00005094"/>
    </source>
</evidence>
<feature type="binding site" evidence="9">
    <location>
        <position position="212"/>
    </location>
    <ligand>
        <name>1-deoxy-D-xylulose 5-phosphate</name>
        <dbReference type="ChEBI" id="CHEBI:57792"/>
    </ligand>
</feature>
<feature type="binding site" evidence="9">
    <location>
        <position position="146"/>
    </location>
    <ligand>
        <name>Mn(2+)</name>
        <dbReference type="ChEBI" id="CHEBI:29035"/>
    </ligand>
</feature>
<name>A0A6L5YDZ2_9BACT</name>
<keyword evidence="14" id="KW-1185">Reference proteome</keyword>
<evidence type="ECO:0000256" key="6">
    <source>
        <dbReference type="ARBA" id="ARBA00023211"/>
    </source>
</evidence>
<sequence length="391" mass="42833">MSKNTRKKVAVIGCTGSVGSSALDVCRAYPEFFQVTALAAETGREALPSLCREFEPKIVVLREPRYDLPKEAELWKGEDALLRLIESDEVEHIVFASSGVAAVKALARAMELGKEISLANKESALILGERLASAVRAGQIRPLDSEHNALWQCLAGENYDHVERLILTASGGPFLRTPLEQLDAVTPEQAASHPVWSMGRKISVDSATMINKGIELLEAHDLFGIPGEKILPVIHPGSKVHALVSFIDGATKMLLSPPDMRLAALTALSWPMRLPLRMKKIEPVELDGLDLHFERPQEARFPGLYTAIEAARRGEPYPVILIAADEAAVQTFLEGKIAFSDIAKIVSAIVDGYNGGDVEDISSRIALYERCRARALKLANERAWGRKKVWS</sequence>
<feature type="binding site" evidence="9">
    <location>
        <position position="146"/>
    </location>
    <ligand>
        <name>1-deoxy-D-xylulose 5-phosphate</name>
        <dbReference type="ChEBI" id="CHEBI:57792"/>
    </ligand>
</feature>
<keyword evidence="9" id="KW-0460">Magnesium</keyword>
<feature type="binding site" evidence="9">
    <location>
        <position position="211"/>
    </location>
    <ligand>
        <name>1-deoxy-D-xylulose 5-phosphate</name>
        <dbReference type="ChEBI" id="CHEBI:57792"/>
    </ligand>
</feature>
<evidence type="ECO:0000313" key="13">
    <source>
        <dbReference type="EMBL" id="MST56419.1"/>
    </source>
</evidence>
<dbReference type="PANTHER" id="PTHR30525:SF0">
    <property type="entry name" value="1-DEOXY-D-XYLULOSE 5-PHOSPHATE REDUCTOISOMERASE, CHLOROPLASTIC"/>
    <property type="match status" value="1"/>
</dbReference>
<feature type="binding site" evidence="9">
    <location>
        <position position="120"/>
    </location>
    <ligand>
        <name>NADPH</name>
        <dbReference type="ChEBI" id="CHEBI:57783"/>
    </ligand>
</feature>
<dbReference type="GO" id="GO:0016853">
    <property type="term" value="F:isomerase activity"/>
    <property type="evidence" value="ECO:0007669"/>
    <property type="project" value="UniProtKB-KW"/>
</dbReference>
<feature type="binding site" evidence="9">
    <location>
        <position position="145"/>
    </location>
    <ligand>
        <name>1-deoxy-D-xylulose 5-phosphate</name>
        <dbReference type="ChEBI" id="CHEBI:57792"/>
    </ligand>
</feature>
<comment type="function">
    <text evidence="9">Catalyzes the NADPH-dependent rearrangement and reduction of 1-deoxy-D-xylulose-5-phosphate (DXP) to 2-C-methyl-D-erythritol 4-phosphate (MEP).</text>
</comment>
<feature type="binding site" evidence="9">
    <location>
        <position position="16"/>
    </location>
    <ligand>
        <name>NADPH</name>
        <dbReference type="ChEBI" id="CHEBI:57783"/>
    </ligand>
</feature>
<feature type="binding site" evidence="9">
    <location>
        <position position="121"/>
    </location>
    <ligand>
        <name>1-deoxy-D-xylulose 5-phosphate</name>
        <dbReference type="ChEBI" id="CHEBI:57792"/>
    </ligand>
</feature>
<accession>A0A6L5YDZ2</accession>
<dbReference type="SUPFAM" id="SSF69055">
    <property type="entry name" value="1-deoxy-D-xylulose-5-phosphate reductoisomerase, C-terminal domain"/>
    <property type="match status" value="1"/>
</dbReference>
<evidence type="ECO:0000259" key="11">
    <source>
        <dbReference type="Pfam" id="PF08436"/>
    </source>
</evidence>
<dbReference type="HAMAP" id="MF_00183">
    <property type="entry name" value="DXP_reductoisom"/>
    <property type="match status" value="1"/>
</dbReference>
<feature type="domain" description="DXP reductoisomerase C-terminal" evidence="12">
    <location>
        <begin position="255"/>
        <end position="372"/>
    </location>
</feature>
<dbReference type="Gene3D" id="3.40.50.720">
    <property type="entry name" value="NAD(P)-binding Rossmann-like Domain"/>
    <property type="match status" value="1"/>
</dbReference>
<keyword evidence="4 9" id="KW-0521">NADP</keyword>
<dbReference type="SUPFAM" id="SSF51735">
    <property type="entry name" value="NAD(P)-binding Rossmann-fold domains"/>
    <property type="match status" value="1"/>
</dbReference>
<proteinExistence type="inferred from homology"/>
<dbReference type="InterPro" id="IPR026877">
    <property type="entry name" value="DXPR_C"/>
</dbReference>
<feature type="binding site" evidence="9">
    <location>
        <position position="206"/>
    </location>
    <ligand>
        <name>1-deoxy-D-xylulose 5-phosphate</name>
        <dbReference type="ChEBI" id="CHEBI:57792"/>
    </ligand>
</feature>
<dbReference type="Pfam" id="PF08436">
    <property type="entry name" value="DXP_redisom_C"/>
    <property type="match status" value="1"/>
</dbReference>
<dbReference type="SUPFAM" id="SSF55347">
    <property type="entry name" value="Glyceraldehyde-3-phosphate dehydrogenase-like, C-terminal domain"/>
    <property type="match status" value="1"/>
</dbReference>
<feature type="domain" description="1-deoxy-D-xylulose 5-phosphate reductoisomerase N-terminal" evidence="10">
    <location>
        <begin position="9"/>
        <end position="126"/>
    </location>
</feature>
<dbReference type="InterPro" id="IPR036291">
    <property type="entry name" value="NAD(P)-bd_dom_sf"/>
</dbReference>
<feature type="binding site" evidence="9">
    <location>
        <position position="215"/>
    </location>
    <ligand>
        <name>1-deoxy-D-xylulose 5-phosphate</name>
        <dbReference type="ChEBI" id="CHEBI:57792"/>
    </ligand>
</feature>
<dbReference type="InterPro" id="IPR003821">
    <property type="entry name" value="DXP_reductoisomerase"/>
</dbReference>
<feature type="binding site" evidence="9">
    <location>
        <position position="199"/>
    </location>
    <ligand>
        <name>NADPH</name>
        <dbReference type="ChEBI" id="CHEBI:57783"/>
    </ligand>
</feature>
<dbReference type="GO" id="GO:0030604">
    <property type="term" value="F:1-deoxy-D-xylulose-5-phosphate reductoisomerase activity"/>
    <property type="evidence" value="ECO:0007669"/>
    <property type="project" value="UniProtKB-UniRule"/>
</dbReference>
<dbReference type="Pfam" id="PF13288">
    <property type="entry name" value="DXPR_C"/>
    <property type="match status" value="1"/>
</dbReference>
<organism evidence="13 14">
    <name type="scientific">Pyramidobacter porci</name>
    <dbReference type="NCBI Taxonomy" id="2605789"/>
    <lineage>
        <taxon>Bacteria</taxon>
        <taxon>Thermotogati</taxon>
        <taxon>Synergistota</taxon>
        <taxon>Synergistia</taxon>
        <taxon>Synergistales</taxon>
        <taxon>Dethiosulfovibrionaceae</taxon>
        <taxon>Pyramidobacter</taxon>
    </lineage>
</organism>
<dbReference type="RefSeq" id="WP_154529490.1">
    <property type="nucleotide sequence ID" value="NZ_VUNH01000011.1"/>
</dbReference>
<dbReference type="Gene3D" id="1.10.1740.10">
    <property type="match status" value="1"/>
</dbReference>